<keyword evidence="2" id="KW-1185">Reference proteome</keyword>
<sequence>MNTAATEWVRVLRAERAARVRLVCFPPGGGSAAAYRDLAGHLGPAQAEQWQAVTTGPFHLRTYPGGHFYLDEQPTAVAEEITRHLS</sequence>
<dbReference type="EMBL" id="JBHSBA010000015">
    <property type="protein sequence ID" value="MFC4128167.1"/>
    <property type="molecule type" value="Genomic_DNA"/>
</dbReference>
<organism evidence="1 2">
    <name type="scientific">Nocardia rhizosphaerae</name>
    <dbReference type="NCBI Taxonomy" id="1691571"/>
    <lineage>
        <taxon>Bacteria</taxon>
        <taxon>Bacillati</taxon>
        <taxon>Actinomycetota</taxon>
        <taxon>Actinomycetes</taxon>
        <taxon>Mycobacteriales</taxon>
        <taxon>Nocardiaceae</taxon>
        <taxon>Nocardia</taxon>
    </lineage>
</organism>
<dbReference type="Gene3D" id="3.40.50.1820">
    <property type="entry name" value="alpha/beta hydrolase"/>
    <property type="match status" value="2"/>
</dbReference>
<name>A0ABV8LBD7_9NOCA</name>
<dbReference type="InterPro" id="IPR012223">
    <property type="entry name" value="TEII"/>
</dbReference>
<dbReference type="Proteomes" id="UP001595767">
    <property type="component" value="Unassembled WGS sequence"/>
</dbReference>
<dbReference type="InterPro" id="IPR029058">
    <property type="entry name" value="AB_hydrolase_fold"/>
</dbReference>
<comment type="caution">
    <text evidence="1">The sequence shown here is derived from an EMBL/GenBank/DDBJ whole genome shotgun (WGS) entry which is preliminary data.</text>
</comment>
<proteinExistence type="predicted"/>
<reference evidence="2" key="1">
    <citation type="journal article" date="2019" name="Int. J. Syst. Evol. Microbiol.">
        <title>The Global Catalogue of Microorganisms (GCM) 10K type strain sequencing project: providing services to taxonomists for standard genome sequencing and annotation.</title>
        <authorList>
            <consortium name="The Broad Institute Genomics Platform"/>
            <consortium name="The Broad Institute Genome Sequencing Center for Infectious Disease"/>
            <person name="Wu L."/>
            <person name="Ma J."/>
        </authorList>
    </citation>
    <scope>NUCLEOTIDE SEQUENCE [LARGE SCALE GENOMIC DNA]</scope>
    <source>
        <strain evidence="2">CGMCC 4.7204</strain>
    </source>
</reference>
<evidence type="ECO:0000313" key="1">
    <source>
        <dbReference type="EMBL" id="MFC4128167.1"/>
    </source>
</evidence>
<evidence type="ECO:0008006" key="3">
    <source>
        <dbReference type="Google" id="ProtNLM"/>
    </source>
</evidence>
<dbReference type="SUPFAM" id="SSF53474">
    <property type="entry name" value="alpha/beta-Hydrolases"/>
    <property type="match status" value="2"/>
</dbReference>
<accession>A0ABV8LBD7</accession>
<dbReference type="PANTHER" id="PTHR11487">
    <property type="entry name" value="THIOESTERASE"/>
    <property type="match status" value="1"/>
</dbReference>
<dbReference type="PANTHER" id="PTHR11487:SF0">
    <property type="entry name" value="S-ACYL FATTY ACID SYNTHASE THIOESTERASE, MEDIUM CHAIN"/>
    <property type="match status" value="1"/>
</dbReference>
<protein>
    <recommendedName>
        <fullName evidence="3">Thioesterase domain-containing protein</fullName>
    </recommendedName>
</protein>
<dbReference type="RefSeq" id="WP_378553897.1">
    <property type="nucleotide sequence ID" value="NZ_JBHSBA010000015.1"/>
</dbReference>
<gene>
    <name evidence="1" type="ORF">ACFOW8_24900</name>
</gene>
<evidence type="ECO:0000313" key="2">
    <source>
        <dbReference type="Proteomes" id="UP001595767"/>
    </source>
</evidence>